<feature type="domain" description="ACT" evidence="2">
    <location>
        <begin position="91"/>
        <end position="170"/>
    </location>
</feature>
<dbReference type="InterPro" id="IPR045865">
    <property type="entry name" value="ACT-like_dom_sf"/>
</dbReference>
<dbReference type="Proteomes" id="UP000638188">
    <property type="component" value="Unassembled WGS sequence"/>
</dbReference>
<keyword evidence="1" id="KW-0963">Cytoplasm</keyword>
<dbReference type="InterPro" id="IPR050990">
    <property type="entry name" value="UPF0237/GcvR_regulator"/>
</dbReference>
<name>A0ABQ1PYM3_9GAMM</name>
<organism evidence="3 4">
    <name type="scientific">Halopseudomonas salina</name>
    <dbReference type="NCBI Taxonomy" id="1323744"/>
    <lineage>
        <taxon>Bacteria</taxon>
        <taxon>Pseudomonadati</taxon>
        <taxon>Pseudomonadota</taxon>
        <taxon>Gammaproteobacteria</taxon>
        <taxon>Pseudomonadales</taxon>
        <taxon>Pseudomonadaceae</taxon>
        <taxon>Halopseudomonas</taxon>
    </lineage>
</organism>
<comment type="caution">
    <text evidence="3">The sequence shown here is derived from an EMBL/GenBank/DDBJ whole genome shotgun (WGS) entry which is preliminary data.</text>
</comment>
<dbReference type="InterPro" id="IPR016867">
    <property type="entry name" value="GcvR"/>
</dbReference>
<dbReference type="InterPro" id="IPR002912">
    <property type="entry name" value="ACT_dom"/>
</dbReference>
<protein>
    <recommendedName>
        <fullName evidence="1">Glycine cleavage system transcriptional repressor</fullName>
    </recommendedName>
</protein>
<sequence length="171" mass="18494">MSTPLVITVISADKSGLVESIAQVINRHGGNWLESRMARMAGQFAGILRVDIAPEKVEGLRIDLDGLTSLGINVQVAVSGQADEPELEILHLTLLGNDRPGIVHEVSQVLARNGVNVEQLETECSPAPMSADLLFKASARLGIHPQTDLEALRNDLENLADDLMVELTQER</sequence>
<evidence type="ECO:0000256" key="1">
    <source>
        <dbReference type="PIRNR" id="PIRNR028103"/>
    </source>
</evidence>
<dbReference type="RefSeq" id="WP_150277998.1">
    <property type="nucleotide sequence ID" value="NZ_BMFF01000005.1"/>
</dbReference>
<dbReference type="PROSITE" id="PS51671">
    <property type="entry name" value="ACT"/>
    <property type="match status" value="1"/>
</dbReference>
<dbReference type="EMBL" id="BMFF01000005">
    <property type="protein sequence ID" value="GGD06306.1"/>
    <property type="molecule type" value="Genomic_DNA"/>
</dbReference>
<reference evidence="4" key="1">
    <citation type="journal article" date="2019" name="Int. J. Syst. Evol. Microbiol.">
        <title>The Global Catalogue of Microorganisms (GCM) 10K type strain sequencing project: providing services to taxonomists for standard genome sequencing and annotation.</title>
        <authorList>
            <consortium name="The Broad Institute Genomics Platform"/>
            <consortium name="The Broad Institute Genome Sequencing Center for Infectious Disease"/>
            <person name="Wu L."/>
            <person name="Ma J."/>
        </authorList>
    </citation>
    <scope>NUCLEOTIDE SEQUENCE [LARGE SCALE GENOMIC DNA]</scope>
    <source>
        <strain evidence="4">CGMCC 1.12482</strain>
    </source>
</reference>
<dbReference type="PANTHER" id="PTHR34875:SF6">
    <property type="entry name" value="UPF0237 PROTEIN MJ1558"/>
    <property type="match status" value="1"/>
</dbReference>
<keyword evidence="1" id="KW-0678">Repressor</keyword>
<dbReference type="PANTHER" id="PTHR34875">
    <property type="entry name" value="UPF0237 PROTEIN MJ1558"/>
    <property type="match status" value="1"/>
</dbReference>
<evidence type="ECO:0000313" key="4">
    <source>
        <dbReference type="Proteomes" id="UP000638188"/>
    </source>
</evidence>
<dbReference type="PIRSF" id="PIRSF028103">
    <property type="entry name" value="GcvR"/>
    <property type="match status" value="1"/>
</dbReference>
<comment type="subcellular location">
    <subcellularLocation>
        <location evidence="1">Cytoplasm</location>
    </subcellularLocation>
</comment>
<proteinExistence type="predicted"/>
<accession>A0ABQ1PYM3</accession>
<dbReference type="CDD" id="cd04869">
    <property type="entry name" value="ACT_GcvR_2"/>
    <property type="match status" value="1"/>
</dbReference>
<evidence type="ECO:0000259" key="2">
    <source>
        <dbReference type="PROSITE" id="PS51671"/>
    </source>
</evidence>
<dbReference type="Pfam" id="PF13740">
    <property type="entry name" value="ACT_6"/>
    <property type="match status" value="2"/>
</dbReference>
<keyword evidence="1" id="KW-0804">Transcription</keyword>
<dbReference type="Gene3D" id="3.30.70.260">
    <property type="match status" value="2"/>
</dbReference>
<dbReference type="SUPFAM" id="SSF55021">
    <property type="entry name" value="ACT-like"/>
    <property type="match status" value="2"/>
</dbReference>
<evidence type="ECO:0000313" key="3">
    <source>
        <dbReference type="EMBL" id="GGD06306.1"/>
    </source>
</evidence>
<keyword evidence="4" id="KW-1185">Reference proteome</keyword>
<gene>
    <name evidence="3" type="ORF">GCM10007418_26670</name>
</gene>